<gene>
    <name evidence="9" type="primary">Nox4</name>
    <name evidence="9" type="ORF">EVAR_74449_1</name>
</gene>
<dbReference type="OrthoDB" id="436496at2759"/>
<keyword evidence="5 7" id="KW-0472">Membrane</keyword>
<protein>
    <submittedName>
        <fullName evidence="9">NADPH oxidase 4</fullName>
    </submittedName>
</protein>
<comment type="subcellular location">
    <subcellularLocation>
        <location evidence="1">Membrane</location>
        <topology evidence="1">Multi-pass membrane protein</topology>
    </subcellularLocation>
</comment>
<dbReference type="GO" id="GO:0006952">
    <property type="term" value="P:defense response"/>
    <property type="evidence" value="ECO:0007669"/>
    <property type="project" value="TreeGrafter"/>
</dbReference>
<feature type="transmembrane region" description="Helical" evidence="7">
    <location>
        <begin position="170"/>
        <end position="189"/>
    </location>
</feature>
<evidence type="ECO:0000256" key="2">
    <source>
        <dbReference type="ARBA" id="ARBA00022692"/>
    </source>
</evidence>
<proteinExistence type="predicted"/>
<dbReference type="Proteomes" id="UP000299102">
    <property type="component" value="Unassembled WGS sequence"/>
</dbReference>
<dbReference type="PANTHER" id="PTHR11972:SF153">
    <property type="entry name" value="SUPEROXIDE-GENERATING NADPH OXIDASE HEAVY CHAIN SUBUNIT A"/>
    <property type="match status" value="1"/>
</dbReference>
<dbReference type="PRINTS" id="PR00466">
    <property type="entry name" value="GP91PHOX"/>
</dbReference>
<comment type="caution">
    <text evidence="9">The sequence shown here is derived from an EMBL/GenBank/DDBJ whole genome shotgun (WGS) entry which is preliminary data.</text>
</comment>
<dbReference type="GO" id="GO:0042554">
    <property type="term" value="P:superoxide anion generation"/>
    <property type="evidence" value="ECO:0007669"/>
    <property type="project" value="TreeGrafter"/>
</dbReference>
<dbReference type="InterPro" id="IPR050369">
    <property type="entry name" value="RBOH/FRE"/>
</dbReference>
<keyword evidence="3 7" id="KW-1133">Transmembrane helix</keyword>
<organism evidence="9 10">
    <name type="scientific">Eumeta variegata</name>
    <name type="common">Bagworm moth</name>
    <name type="synonym">Eumeta japonica</name>
    <dbReference type="NCBI Taxonomy" id="151549"/>
    <lineage>
        <taxon>Eukaryota</taxon>
        <taxon>Metazoa</taxon>
        <taxon>Ecdysozoa</taxon>
        <taxon>Arthropoda</taxon>
        <taxon>Hexapoda</taxon>
        <taxon>Insecta</taxon>
        <taxon>Pterygota</taxon>
        <taxon>Neoptera</taxon>
        <taxon>Endopterygota</taxon>
        <taxon>Lepidoptera</taxon>
        <taxon>Glossata</taxon>
        <taxon>Ditrysia</taxon>
        <taxon>Tineoidea</taxon>
        <taxon>Psychidae</taxon>
        <taxon>Oiketicinae</taxon>
        <taxon>Eumeta</taxon>
    </lineage>
</organism>
<evidence type="ECO:0000313" key="9">
    <source>
        <dbReference type="EMBL" id="GBP76400.1"/>
    </source>
</evidence>
<sequence>MLMTERGRRKSKPRQHEARIVRTKGSGEEGGDTMSRGCDSTEAENEDANSSGSDPEWTPPPHYRARLPSSPSKNPLRMILTQPGLTGVSMLLIILSMGVTSLRPVRRKFYNAFWYTHRLYLPFLLLLLVHPLSGVLKERVIESHDALTNITDLGGNDGEIQFVSIKSMTWYWMAFPLSCFFVDTVWRLCSRNRNRVRILEVNFVNLLSGSFFIGSIRGKRVCGQSKSRWSSPPIDTRNARGVTCALSGF</sequence>
<dbReference type="PANTHER" id="PTHR11972">
    <property type="entry name" value="NADPH OXIDASE"/>
    <property type="match status" value="1"/>
</dbReference>
<evidence type="ECO:0000256" key="5">
    <source>
        <dbReference type="ARBA" id="ARBA00023136"/>
    </source>
</evidence>
<evidence type="ECO:0000313" key="10">
    <source>
        <dbReference type="Proteomes" id="UP000299102"/>
    </source>
</evidence>
<reference evidence="9 10" key="1">
    <citation type="journal article" date="2019" name="Commun. Biol.">
        <title>The bagworm genome reveals a unique fibroin gene that provides high tensile strength.</title>
        <authorList>
            <person name="Kono N."/>
            <person name="Nakamura H."/>
            <person name="Ohtoshi R."/>
            <person name="Tomita M."/>
            <person name="Numata K."/>
            <person name="Arakawa K."/>
        </authorList>
    </citation>
    <scope>NUCLEOTIDE SEQUENCE [LARGE SCALE GENOMIC DNA]</scope>
</reference>
<feature type="domain" description="Ferric oxidoreductase" evidence="8">
    <location>
        <begin position="85"/>
        <end position="127"/>
    </location>
</feature>
<evidence type="ECO:0000259" key="8">
    <source>
        <dbReference type="Pfam" id="PF01794"/>
    </source>
</evidence>
<evidence type="ECO:0000256" key="4">
    <source>
        <dbReference type="ARBA" id="ARBA00023002"/>
    </source>
</evidence>
<evidence type="ECO:0000256" key="6">
    <source>
        <dbReference type="SAM" id="MobiDB-lite"/>
    </source>
</evidence>
<feature type="transmembrane region" description="Helical" evidence="7">
    <location>
        <begin position="79"/>
        <end position="99"/>
    </location>
</feature>
<keyword evidence="2 7" id="KW-0812">Transmembrane</keyword>
<keyword evidence="4" id="KW-0560">Oxidoreductase</keyword>
<dbReference type="GO" id="GO:0043020">
    <property type="term" value="C:NADPH oxidase complex"/>
    <property type="evidence" value="ECO:0007669"/>
    <property type="project" value="TreeGrafter"/>
</dbReference>
<dbReference type="InterPro" id="IPR000778">
    <property type="entry name" value="Cyt_b245_heavy_chain"/>
</dbReference>
<evidence type="ECO:0000256" key="7">
    <source>
        <dbReference type="SAM" id="Phobius"/>
    </source>
</evidence>
<accession>A0A4C1YMR3</accession>
<name>A0A4C1YMR3_EUMVA</name>
<dbReference type="InterPro" id="IPR013130">
    <property type="entry name" value="Fe3_Rdtase_TM_dom"/>
</dbReference>
<dbReference type="Pfam" id="PF01794">
    <property type="entry name" value="Ferric_reduct"/>
    <property type="match status" value="1"/>
</dbReference>
<dbReference type="AlphaFoldDB" id="A0A4C1YMR3"/>
<evidence type="ECO:0000256" key="3">
    <source>
        <dbReference type="ARBA" id="ARBA00022989"/>
    </source>
</evidence>
<feature type="transmembrane region" description="Helical" evidence="7">
    <location>
        <begin position="119"/>
        <end position="136"/>
    </location>
</feature>
<dbReference type="EMBL" id="BGZK01001290">
    <property type="protein sequence ID" value="GBP76400.1"/>
    <property type="molecule type" value="Genomic_DNA"/>
</dbReference>
<evidence type="ECO:0000256" key="1">
    <source>
        <dbReference type="ARBA" id="ARBA00004141"/>
    </source>
</evidence>
<feature type="region of interest" description="Disordered" evidence="6">
    <location>
        <begin position="1"/>
        <end position="70"/>
    </location>
</feature>
<keyword evidence="10" id="KW-1185">Reference proteome</keyword>
<dbReference type="GO" id="GO:0016175">
    <property type="term" value="F:superoxide-generating NAD(P)H oxidase activity"/>
    <property type="evidence" value="ECO:0007669"/>
    <property type="project" value="TreeGrafter"/>
</dbReference>
<dbReference type="STRING" id="151549.A0A4C1YMR3"/>